<reference evidence="1 2" key="1">
    <citation type="journal article" date="2019" name="Commun. Biol.">
        <title>The bagworm genome reveals a unique fibroin gene that provides high tensile strength.</title>
        <authorList>
            <person name="Kono N."/>
            <person name="Nakamura H."/>
            <person name="Ohtoshi R."/>
            <person name="Tomita M."/>
            <person name="Numata K."/>
            <person name="Arakawa K."/>
        </authorList>
    </citation>
    <scope>NUCLEOTIDE SEQUENCE [LARGE SCALE GENOMIC DNA]</scope>
</reference>
<sequence length="206" mass="22924">MRATRVYEVTAAHGHLLHRRNHLCVAGFLVRNRISDGGRSRPTEGDFGMMEWGYNAYILSKINFGKSSVKNKHLELVVWEQFRTKLIRLAGVLRAGGRRYRGGQTLRHRTALAALSRRSLHSGCNLHLRNNSLITTATHPYVSREPIVNGSVSETTKTFGPSRVGGDLASSRGVGRRDAVSGMPVCNYAANLRNICTLRLKFSVRP</sequence>
<gene>
    <name evidence="1" type="ORF">EVAR_98975_1</name>
</gene>
<dbReference type="AlphaFoldDB" id="A0A4C1YRI0"/>
<dbReference type="Proteomes" id="UP000299102">
    <property type="component" value="Unassembled WGS sequence"/>
</dbReference>
<comment type="caution">
    <text evidence="1">The sequence shown here is derived from an EMBL/GenBank/DDBJ whole genome shotgun (WGS) entry which is preliminary data.</text>
</comment>
<name>A0A4C1YRI0_EUMVA</name>
<evidence type="ECO:0000313" key="1">
    <source>
        <dbReference type="EMBL" id="GBP77522.1"/>
    </source>
</evidence>
<proteinExistence type="predicted"/>
<organism evidence="1 2">
    <name type="scientific">Eumeta variegata</name>
    <name type="common">Bagworm moth</name>
    <name type="synonym">Eumeta japonica</name>
    <dbReference type="NCBI Taxonomy" id="151549"/>
    <lineage>
        <taxon>Eukaryota</taxon>
        <taxon>Metazoa</taxon>
        <taxon>Ecdysozoa</taxon>
        <taxon>Arthropoda</taxon>
        <taxon>Hexapoda</taxon>
        <taxon>Insecta</taxon>
        <taxon>Pterygota</taxon>
        <taxon>Neoptera</taxon>
        <taxon>Endopterygota</taxon>
        <taxon>Lepidoptera</taxon>
        <taxon>Glossata</taxon>
        <taxon>Ditrysia</taxon>
        <taxon>Tineoidea</taxon>
        <taxon>Psychidae</taxon>
        <taxon>Oiketicinae</taxon>
        <taxon>Eumeta</taxon>
    </lineage>
</organism>
<keyword evidence="2" id="KW-1185">Reference proteome</keyword>
<accession>A0A4C1YRI0</accession>
<protein>
    <submittedName>
        <fullName evidence="1">Uncharacterized protein</fullName>
    </submittedName>
</protein>
<evidence type="ECO:0000313" key="2">
    <source>
        <dbReference type="Proteomes" id="UP000299102"/>
    </source>
</evidence>
<dbReference type="EMBL" id="BGZK01001334">
    <property type="protein sequence ID" value="GBP77522.1"/>
    <property type="molecule type" value="Genomic_DNA"/>
</dbReference>